<dbReference type="AlphaFoldDB" id="A0A7W8ITP0"/>
<accession>A0A7W8ITP0</accession>
<dbReference type="EMBL" id="JACHEP010000017">
    <property type="protein sequence ID" value="MBB5325524.1"/>
    <property type="molecule type" value="Genomic_DNA"/>
</dbReference>
<reference evidence="3 4" key="1">
    <citation type="submission" date="2020-08" db="EMBL/GenBank/DDBJ databases">
        <title>Genomic Encyclopedia of Type Strains, Phase IV (KMG-IV): sequencing the most valuable type-strain genomes for metagenomic binning, comparative biology and taxonomic classification.</title>
        <authorList>
            <person name="Goeker M."/>
        </authorList>
    </citation>
    <scope>NUCLEOTIDE SEQUENCE [LARGE SCALE GENOMIC DNA]</scope>
    <source>
        <strain evidence="3 4">DSM 16325</strain>
    </source>
</reference>
<keyword evidence="4" id="KW-1185">Reference proteome</keyword>
<keyword evidence="1" id="KW-0175">Coiled coil</keyword>
<keyword evidence="3" id="KW-0030">Aminoacyl-tRNA synthetase</keyword>
<keyword evidence="3" id="KW-0436">Ligase</keyword>
<evidence type="ECO:0000256" key="2">
    <source>
        <dbReference type="SAM" id="MobiDB-lite"/>
    </source>
</evidence>
<dbReference type="GO" id="GO:0004812">
    <property type="term" value="F:aminoacyl-tRNA ligase activity"/>
    <property type="evidence" value="ECO:0007669"/>
    <property type="project" value="UniProtKB-KW"/>
</dbReference>
<dbReference type="RefSeq" id="WP_183255148.1">
    <property type="nucleotide sequence ID" value="NZ_JACHEP010000017.1"/>
</dbReference>
<feature type="compositionally biased region" description="Low complexity" evidence="2">
    <location>
        <begin position="139"/>
        <end position="153"/>
    </location>
</feature>
<evidence type="ECO:0000256" key="1">
    <source>
        <dbReference type="SAM" id="Coils"/>
    </source>
</evidence>
<feature type="coiled-coil region" evidence="1">
    <location>
        <begin position="36"/>
        <end position="108"/>
    </location>
</feature>
<evidence type="ECO:0000313" key="4">
    <source>
        <dbReference type="Proteomes" id="UP000520011"/>
    </source>
</evidence>
<gene>
    <name evidence="3" type="ORF">HNQ34_002625</name>
</gene>
<sequence length="153" mass="17956">MKSKQADDVILLKQKIIYLQSELARYKAKAYAVEDASAIQTENERLKEELEKVESKIRELMKQVEQVMAENVILKELALQSEQRYEELEKVKREKEELERKMAEFRPHAHAEEDESWFLHTLRQQNAIAKNQKSVQPLSFSSPFSFGEGSEEK</sequence>
<evidence type="ECO:0000313" key="3">
    <source>
        <dbReference type="EMBL" id="MBB5325524.1"/>
    </source>
</evidence>
<organism evidence="3 4">
    <name type="scientific">Anoxybacteroides tepidamans</name>
    <dbReference type="NCBI Taxonomy" id="265948"/>
    <lineage>
        <taxon>Bacteria</taxon>
        <taxon>Bacillati</taxon>
        <taxon>Bacillota</taxon>
        <taxon>Bacilli</taxon>
        <taxon>Bacillales</taxon>
        <taxon>Anoxybacillaceae</taxon>
        <taxon>Anoxybacteroides</taxon>
    </lineage>
</organism>
<comment type="caution">
    <text evidence="3">The sequence shown here is derived from an EMBL/GenBank/DDBJ whole genome shotgun (WGS) entry which is preliminary data.</text>
</comment>
<dbReference type="Gene3D" id="1.10.287.1490">
    <property type="match status" value="1"/>
</dbReference>
<dbReference type="Proteomes" id="UP000520011">
    <property type="component" value="Unassembled WGS sequence"/>
</dbReference>
<name>A0A7W8ITP0_9BACL</name>
<proteinExistence type="predicted"/>
<protein>
    <submittedName>
        <fullName evidence="3">Seryl-tRNA synthetase</fullName>
    </submittedName>
</protein>
<feature type="region of interest" description="Disordered" evidence="2">
    <location>
        <begin position="130"/>
        <end position="153"/>
    </location>
</feature>